<evidence type="ECO:0000256" key="4">
    <source>
        <dbReference type="ARBA" id="ARBA00022679"/>
    </source>
</evidence>
<dbReference type="SUPFAM" id="SSF53335">
    <property type="entry name" value="S-adenosyl-L-methionine-dependent methyltransferases"/>
    <property type="match status" value="1"/>
</dbReference>
<keyword evidence="9" id="KW-0175">Coiled coil</keyword>
<comment type="catalytic activity">
    <reaction evidence="8">
        <text>a 2'-deoxyadenosine in DNA + S-adenosyl-L-methionine = an N(6)-methyl-2'-deoxyadenosine in DNA + S-adenosyl-L-homocysteine + H(+)</text>
        <dbReference type="Rhea" id="RHEA:15197"/>
        <dbReference type="Rhea" id="RHEA-COMP:12418"/>
        <dbReference type="Rhea" id="RHEA-COMP:12419"/>
        <dbReference type="ChEBI" id="CHEBI:15378"/>
        <dbReference type="ChEBI" id="CHEBI:57856"/>
        <dbReference type="ChEBI" id="CHEBI:59789"/>
        <dbReference type="ChEBI" id="CHEBI:90615"/>
        <dbReference type="ChEBI" id="CHEBI:90616"/>
        <dbReference type="EC" id="2.1.1.72"/>
    </reaction>
</comment>
<comment type="similarity">
    <text evidence="1">Belongs to the N(4)/N(6)-methyltransferase family.</text>
</comment>
<name>A0A1E5BDP1_9VIBR</name>
<sequence length="880" mass="100738">MSEEIYKRGYDKKGDVLGDWEIFTIGETSINQLKKFGIVPNKTYGSNGRRAPDEIIIDRRNGTPEVIAIVEFKSPNEFNTEKKKLAAIEQCINSYCKPLNAKVGIITDRTEYIWVNPQHESGYEVALREDGYQLEDIFNPKSDKEQSILTLSKCLGSFSSDNSTLLKTELRNPSDLADSVWQTIWLASGENPDICLATFVEIFLFKYLSDLGVLTYNNDGVDISFDNIIKVPDDKIFNFYFKNVRSYIKEIFPASADDGTSVINGIVLDPDIAEHNFIFKEILEGFRKFGELKNIDPDFKSRLYENFLKKSLSQKNWGQFFTPRNVVKAIIEMSGLKTLPSGSRVSDPACGVGGFLLESINTVRPRDYSFNKNTIDRKIEYIGTDRDKKTIILAKANMLIHMNELVRDFSKFPKEFSKIFNQTFKSCHSSILGSLSVLEEGTNDLILTNPPYVVTGTSTIKKYISESSDLTKYYRVNGAGVEGLFVEKIINSLKPGGKAFVVIPDGLLNRLSDEKLRKFILDECILLGLVSLPKNTFYTTPKKTYIICLQKKIDREDSQNDKVFTYLVSNTGETLDSHRFECENDFPSMVSNFKIFCADIESYEAKSIQCKVWPISKFTPNNHWSIDRWWTAKERIELGIDDEKTITDPTDFSLVLEKHQKLIEELSQRLKVAQQKVPKIEKYVEIELSNVDYFHLAIGKRVLKKDVYNSTGNIPVYSANVKDPFGFMDSSNIDIFSKPYVLWGIDGHFNFSVKLAGEKFRSTDHCGTIRIERDDINPLFIYYALHAIREENRLDRELRANLKNVSKFLIRIPVIHNINGTPKTVKGDVNKDGEKPDLFVFDIELQQKIVDYYTEFEEVKSQIYDSASHMNILEMETIKH</sequence>
<dbReference type="GO" id="GO:0003677">
    <property type="term" value="F:DNA binding"/>
    <property type="evidence" value="ECO:0007669"/>
    <property type="project" value="UniProtKB-KW"/>
</dbReference>
<dbReference type="eggNOG" id="COG0286">
    <property type="taxonomic scope" value="Bacteria"/>
</dbReference>
<accession>A0A1E5BDP1</accession>
<feature type="domain" description="DNA methylase adenine-specific" evidence="10">
    <location>
        <begin position="298"/>
        <end position="596"/>
    </location>
</feature>
<dbReference type="AlphaFoldDB" id="A0A1E5BDP1"/>
<dbReference type="EC" id="2.1.1.72" evidence="2"/>
<dbReference type="InterPro" id="IPR029063">
    <property type="entry name" value="SAM-dependent_MTases_sf"/>
</dbReference>
<dbReference type="OrthoDB" id="9784823at2"/>
<evidence type="ECO:0000256" key="3">
    <source>
        <dbReference type="ARBA" id="ARBA00022603"/>
    </source>
</evidence>
<dbReference type="Pfam" id="PF02384">
    <property type="entry name" value="N6_Mtase"/>
    <property type="match status" value="1"/>
</dbReference>
<dbReference type="PANTHER" id="PTHR42933:SF3">
    <property type="entry name" value="TYPE I RESTRICTION ENZYME MJAVIII METHYLASE SUBUNIT"/>
    <property type="match status" value="1"/>
</dbReference>
<feature type="coiled-coil region" evidence="9">
    <location>
        <begin position="656"/>
        <end position="683"/>
    </location>
</feature>
<evidence type="ECO:0000256" key="5">
    <source>
        <dbReference type="ARBA" id="ARBA00022691"/>
    </source>
</evidence>
<dbReference type="GO" id="GO:0032259">
    <property type="term" value="P:methylation"/>
    <property type="evidence" value="ECO:0007669"/>
    <property type="project" value="UniProtKB-KW"/>
</dbReference>
<evidence type="ECO:0000313" key="11">
    <source>
        <dbReference type="EMBL" id="OEE32518.1"/>
    </source>
</evidence>
<dbReference type="Proteomes" id="UP000094741">
    <property type="component" value="Unassembled WGS sequence"/>
</dbReference>
<dbReference type="PRINTS" id="PR00507">
    <property type="entry name" value="N12N6MTFRASE"/>
</dbReference>
<dbReference type="GO" id="GO:0008170">
    <property type="term" value="F:N-methyltransferase activity"/>
    <property type="evidence" value="ECO:0007669"/>
    <property type="project" value="InterPro"/>
</dbReference>
<gene>
    <name evidence="11" type="ORF">A1QO_11355</name>
</gene>
<proteinExistence type="inferred from homology"/>
<keyword evidence="5" id="KW-0949">S-adenosyl-L-methionine</keyword>
<dbReference type="InterPro" id="IPR051537">
    <property type="entry name" value="DNA_Adenine_Mtase"/>
</dbReference>
<evidence type="ECO:0000256" key="6">
    <source>
        <dbReference type="ARBA" id="ARBA00022747"/>
    </source>
</evidence>
<dbReference type="EMBL" id="AJYQ02000112">
    <property type="protein sequence ID" value="OEE32518.1"/>
    <property type="molecule type" value="Genomic_DNA"/>
</dbReference>
<protein>
    <recommendedName>
        <fullName evidence="2">site-specific DNA-methyltransferase (adenine-specific)</fullName>
        <ecNumber evidence="2">2.1.1.72</ecNumber>
    </recommendedName>
</protein>
<dbReference type="SUPFAM" id="SSF116734">
    <property type="entry name" value="DNA methylase specificity domain"/>
    <property type="match status" value="1"/>
</dbReference>
<evidence type="ECO:0000256" key="2">
    <source>
        <dbReference type="ARBA" id="ARBA00011900"/>
    </source>
</evidence>
<evidence type="ECO:0000259" key="10">
    <source>
        <dbReference type="Pfam" id="PF02384"/>
    </source>
</evidence>
<evidence type="ECO:0000256" key="8">
    <source>
        <dbReference type="ARBA" id="ARBA00047942"/>
    </source>
</evidence>
<evidence type="ECO:0000256" key="1">
    <source>
        <dbReference type="ARBA" id="ARBA00006594"/>
    </source>
</evidence>
<dbReference type="InterPro" id="IPR003356">
    <property type="entry name" value="DNA_methylase_A-5"/>
</dbReference>
<dbReference type="InterPro" id="IPR044946">
    <property type="entry name" value="Restrct_endonuc_typeI_TRD_sf"/>
</dbReference>
<dbReference type="Gene3D" id="3.40.50.150">
    <property type="entry name" value="Vaccinia Virus protein VP39"/>
    <property type="match status" value="1"/>
</dbReference>
<keyword evidence="6" id="KW-0680">Restriction system</keyword>
<evidence type="ECO:0000256" key="7">
    <source>
        <dbReference type="ARBA" id="ARBA00023125"/>
    </source>
</evidence>
<evidence type="ECO:0000313" key="12">
    <source>
        <dbReference type="Proteomes" id="UP000094741"/>
    </source>
</evidence>
<dbReference type="GO" id="GO:0009307">
    <property type="term" value="P:DNA restriction-modification system"/>
    <property type="evidence" value="ECO:0007669"/>
    <property type="project" value="UniProtKB-KW"/>
</dbReference>
<organism evidence="11 12">
    <name type="scientific">Vibrio genomosp. F10 str. ZF-129</name>
    <dbReference type="NCBI Taxonomy" id="1187848"/>
    <lineage>
        <taxon>Bacteria</taxon>
        <taxon>Pseudomonadati</taxon>
        <taxon>Pseudomonadota</taxon>
        <taxon>Gammaproteobacteria</taxon>
        <taxon>Vibrionales</taxon>
        <taxon>Vibrionaceae</taxon>
        <taxon>Vibrio</taxon>
    </lineage>
</organism>
<evidence type="ECO:0000256" key="9">
    <source>
        <dbReference type="SAM" id="Coils"/>
    </source>
</evidence>
<keyword evidence="4" id="KW-0808">Transferase</keyword>
<comment type="caution">
    <text evidence="11">The sequence shown here is derived from an EMBL/GenBank/DDBJ whole genome shotgun (WGS) entry which is preliminary data.</text>
</comment>
<dbReference type="RefSeq" id="WP_017041600.1">
    <property type="nucleotide sequence ID" value="NZ_AJYQ02000112.1"/>
</dbReference>
<keyword evidence="7" id="KW-0238">DNA-binding</keyword>
<keyword evidence="3 11" id="KW-0489">Methyltransferase</keyword>
<dbReference type="STRING" id="1187848.A1QO_11355"/>
<dbReference type="InterPro" id="IPR002052">
    <property type="entry name" value="DNA_methylase_N6_adenine_CS"/>
</dbReference>
<reference evidence="11 12" key="1">
    <citation type="journal article" date="2012" name="Science">
        <title>Ecological populations of bacteria act as socially cohesive units of antibiotic production and resistance.</title>
        <authorList>
            <person name="Cordero O.X."/>
            <person name="Wildschutte H."/>
            <person name="Kirkup B."/>
            <person name="Proehl S."/>
            <person name="Ngo L."/>
            <person name="Hussain F."/>
            <person name="Le Roux F."/>
            <person name="Mincer T."/>
            <person name="Polz M.F."/>
        </authorList>
    </citation>
    <scope>NUCLEOTIDE SEQUENCE [LARGE SCALE GENOMIC DNA]</scope>
    <source>
        <strain evidence="11 12">ZF-129</strain>
    </source>
</reference>
<dbReference type="GO" id="GO:0009007">
    <property type="term" value="F:site-specific DNA-methyltransferase (adenine-specific) activity"/>
    <property type="evidence" value="ECO:0007669"/>
    <property type="project" value="UniProtKB-EC"/>
</dbReference>
<dbReference type="PROSITE" id="PS00092">
    <property type="entry name" value="N6_MTASE"/>
    <property type="match status" value="1"/>
</dbReference>
<dbReference type="PANTHER" id="PTHR42933">
    <property type="entry name" value="SLR6095 PROTEIN"/>
    <property type="match status" value="1"/>
</dbReference>
<dbReference type="Gene3D" id="3.90.220.20">
    <property type="entry name" value="DNA methylase specificity domains"/>
    <property type="match status" value="1"/>
</dbReference>